<keyword evidence="6" id="KW-1185">Reference proteome</keyword>
<organism evidence="5 6">
    <name type="scientific">Robinsoniella peoriensis</name>
    <dbReference type="NCBI Taxonomy" id="180332"/>
    <lineage>
        <taxon>Bacteria</taxon>
        <taxon>Bacillati</taxon>
        <taxon>Bacillota</taxon>
        <taxon>Clostridia</taxon>
        <taxon>Lachnospirales</taxon>
        <taxon>Lachnospiraceae</taxon>
        <taxon>Robinsoniella</taxon>
    </lineage>
</organism>
<dbReference type="Gene3D" id="1.20.1260.10">
    <property type="match status" value="2"/>
</dbReference>
<dbReference type="InterPro" id="IPR012347">
    <property type="entry name" value="Ferritin-like"/>
</dbReference>
<dbReference type="PANTHER" id="PTHR36933:SF1">
    <property type="entry name" value="SLL0788 PROTEIN"/>
    <property type="match status" value="1"/>
</dbReference>
<feature type="region of interest" description="Disordered" evidence="2">
    <location>
        <begin position="33"/>
        <end position="95"/>
    </location>
</feature>
<dbReference type="STRING" id="180332.GCA_000797495_05596"/>
<dbReference type="Proteomes" id="UP000306509">
    <property type="component" value="Unassembled WGS sequence"/>
</dbReference>
<keyword evidence="3" id="KW-0472">Membrane</keyword>
<dbReference type="EMBL" id="QGQD01000069">
    <property type="protein sequence ID" value="TLC99455.1"/>
    <property type="molecule type" value="Genomic_DNA"/>
</dbReference>
<evidence type="ECO:0000313" key="6">
    <source>
        <dbReference type="Proteomes" id="UP000306509"/>
    </source>
</evidence>
<protein>
    <recommendedName>
        <fullName evidence="4">DUF305 domain-containing protein</fullName>
    </recommendedName>
</protein>
<dbReference type="InterPro" id="IPR005183">
    <property type="entry name" value="DUF305_CopM-like"/>
</dbReference>
<reference evidence="5 6" key="1">
    <citation type="journal article" date="2019" name="Anaerobe">
        <title>Detection of Robinsoniella peoriensis in multiple bone samples of a trauma patient.</title>
        <authorList>
            <person name="Schrottner P."/>
            <person name="Hartwich K."/>
            <person name="Bunk B."/>
            <person name="Schober I."/>
            <person name="Helbig S."/>
            <person name="Rudolph W.W."/>
            <person name="Gunzer F."/>
        </authorList>
    </citation>
    <scope>NUCLEOTIDE SEQUENCE [LARGE SCALE GENOMIC DNA]</scope>
    <source>
        <strain evidence="5 6">DSM 106044</strain>
    </source>
</reference>
<name>A0A4U8QC10_9FIRM</name>
<evidence type="ECO:0000259" key="4">
    <source>
        <dbReference type="Pfam" id="PF03713"/>
    </source>
</evidence>
<feature type="transmembrane region" description="Helical" evidence="3">
    <location>
        <begin position="6"/>
        <end position="26"/>
    </location>
</feature>
<feature type="domain" description="DUF305" evidence="4">
    <location>
        <begin position="124"/>
        <end position="266"/>
    </location>
</feature>
<dbReference type="PANTHER" id="PTHR36933">
    <property type="entry name" value="SLL0788 PROTEIN"/>
    <property type="match status" value="1"/>
</dbReference>
<gene>
    <name evidence="5" type="ORF">DSM106044_03658</name>
</gene>
<keyword evidence="1" id="KW-0175">Coiled coil</keyword>
<evidence type="ECO:0000313" key="5">
    <source>
        <dbReference type="EMBL" id="TLC99455.1"/>
    </source>
</evidence>
<feature type="compositionally biased region" description="Low complexity" evidence="2">
    <location>
        <begin position="37"/>
        <end position="68"/>
    </location>
</feature>
<evidence type="ECO:0000256" key="2">
    <source>
        <dbReference type="SAM" id="MobiDB-lite"/>
    </source>
</evidence>
<feature type="coiled-coil region" evidence="1">
    <location>
        <begin position="146"/>
        <end position="181"/>
    </location>
</feature>
<proteinExistence type="predicted"/>
<dbReference type="Pfam" id="PF03713">
    <property type="entry name" value="DUF305"/>
    <property type="match status" value="1"/>
</dbReference>
<dbReference type="RefSeq" id="WP_138003272.1">
    <property type="nucleotide sequence ID" value="NZ_QGQD01000069.1"/>
</dbReference>
<dbReference type="AlphaFoldDB" id="A0A4U8QC10"/>
<comment type="caution">
    <text evidence="5">The sequence shown here is derived from an EMBL/GenBank/DDBJ whole genome shotgun (WGS) entry which is preliminary data.</text>
</comment>
<accession>A0A4U8QC10</accession>
<keyword evidence="3" id="KW-0812">Transmembrane</keyword>
<sequence>MNKKGFYWTMGIIAALLVVLLIWLFFAGRNKTAPMPNTDTNTTQVTTNSSGADHANSNANSNTNSNAADQTDGNAADHSGMNHDNTNNHGDKNLASYLDEQDDDMEDMMEDMEEIDKTGYAAIDFLNGMLPHHEAAISMSQSYLKYGGANEELKKLANDIIDVQKQEIDQMQTLAKELKAAGRQDLDQENAYLEEYKKMFSSHQMNHSTANNVEAAFAEGMIMHHQMAVDMAESILKYTDEEQVISLAQNIITAQKEEIKQMENLLKEVN</sequence>
<keyword evidence="3" id="KW-1133">Transmembrane helix</keyword>
<evidence type="ECO:0000256" key="3">
    <source>
        <dbReference type="SAM" id="Phobius"/>
    </source>
</evidence>
<evidence type="ECO:0000256" key="1">
    <source>
        <dbReference type="SAM" id="Coils"/>
    </source>
</evidence>